<proteinExistence type="predicted"/>
<dbReference type="SMART" id="SM00530">
    <property type="entry name" value="HTH_XRE"/>
    <property type="match status" value="1"/>
</dbReference>
<sequence length="102" mass="11362">MNIDGQLIRESRQARGWTQQQLAEVATLSLRTVQRVENQNMGSNETVSSLCAVLELQRTKLMEPQRRLEPSAYKQYLLLLSIFVALAAGVGIGIMGTLMVID</sequence>
<dbReference type="Proteomes" id="UP001273505">
    <property type="component" value="Unassembled WGS sequence"/>
</dbReference>
<evidence type="ECO:0000259" key="2">
    <source>
        <dbReference type="PROSITE" id="PS50943"/>
    </source>
</evidence>
<dbReference type="Pfam" id="PF01381">
    <property type="entry name" value="HTH_3"/>
    <property type="match status" value="1"/>
</dbReference>
<dbReference type="SUPFAM" id="SSF47413">
    <property type="entry name" value="lambda repressor-like DNA-binding domains"/>
    <property type="match status" value="1"/>
</dbReference>
<gene>
    <name evidence="3" type="ORF">SCD92_15725</name>
</gene>
<name>A0ABU4S4N4_9GAMM</name>
<dbReference type="InterPro" id="IPR010982">
    <property type="entry name" value="Lambda_DNA-bd_dom_sf"/>
</dbReference>
<organism evidence="3 4">
    <name type="scientific">Gilvimarinus gilvus</name>
    <dbReference type="NCBI Taxonomy" id="3058038"/>
    <lineage>
        <taxon>Bacteria</taxon>
        <taxon>Pseudomonadati</taxon>
        <taxon>Pseudomonadota</taxon>
        <taxon>Gammaproteobacteria</taxon>
        <taxon>Cellvibrionales</taxon>
        <taxon>Cellvibrionaceae</taxon>
        <taxon>Gilvimarinus</taxon>
    </lineage>
</organism>
<comment type="caution">
    <text evidence="3">The sequence shown here is derived from an EMBL/GenBank/DDBJ whole genome shotgun (WGS) entry which is preliminary data.</text>
</comment>
<keyword evidence="1" id="KW-1133">Transmembrane helix</keyword>
<keyword evidence="1" id="KW-0812">Transmembrane</keyword>
<evidence type="ECO:0000313" key="4">
    <source>
        <dbReference type="Proteomes" id="UP001273505"/>
    </source>
</evidence>
<dbReference type="Gene3D" id="1.10.260.40">
    <property type="entry name" value="lambda repressor-like DNA-binding domains"/>
    <property type="match status" value="1"/>
</dbReference>
<dbReference type="CDD" id="cd00093">
    <property type="entry name" value="HTH_XRE"/>
    <property type="match status" value="1"/>
</dbReference>
<keyword evidence="4" id="KW-1185">Reference proteome</keyword>
<feature type="domain" description="HTH cro/C1-type" evidence="2">
    <location>
        <begin position="8"/>
        <end position="61"/>
    </location>
</feature>
<protein>
    <submittedName>
        <fullName evidence="3">Helix-turn-helix domain-containing protein</fullName>
    </submittedName>
</protein>
<keyword evidence="1" id="KW-0472">Membrane</keyword>
<evidence type="ECO:0000256" key="1">
    <source>
        <dbReference type="SAM" id="Phobius"/>
    </source>
</evidence>
<dbReference type="EMBL" id="JAXAFO010000032">
    <property type="protein sequence ID" value="MDX6850823.1"/>
    <property type="molecule type" value="Genomic_DNA"/>
</dbReference>
<reference evidence="3 4" key="1">
    <citation type="submission" date="2023-11" db="EMBL/GenBank/DDBJ databases">
        <title>Gilvimarinus fulvus sp. nov., isolated from the surface of Kelp.</title>
        <authorList>
            <person name="Sun Y.Y."/>
            <person name="Gong Y."/>
            <person name="Du Z.J."/>
        </authorList>
    </citation>
    <scope>NUCLEOTIDE SEQUENCE [LARGE SCALE GENOMIC DNA]</scope>
    <source>
        <strain evidence="3 4">SDUM040013</strain>
    </source>
</reference>
<dbReference type="PROSITE" id="PS50943">
    <property type="entry name" value="HTH_CROC1"/>
    <property type="match status" value="1"/>
</dbReference>
<dbReference type="InterPro" id="IPR001387">
    <property type="entry name" value="Cro/C1-type_HTH"/>
</dbReference>
<accession>A0ABU4S4N4</accession>
<dbReference type="RefSeq" id="WP_302720916.1">
    <property type="nucleotide sequence ID" value="NZ_JAULRU010000220.1"/>
</dbReference>
<evidence type="ECO:0000313" key="3">
    <source>
        <dbReference type="EMBL" id="MDX6850823.1"/>
    </source>
</evidence>
<feature type="transmembrane region" description="Helical" evidence="1">
    <location>
        <begin position="76"/>
        <end position="101"/>
    </location>
</feature>